<sequence length="353" mass="37522">MAIATVTVDKGADGVAVATFNFPPVNAIGNEVQNGLYRTFTQLHADQEVKAIVLRGANGKFCGGGDIRGFQKLQDKGFAGEALLVPGFTLLSDVIEGGPKPVVAAIEGFALGGGLELAMACNARITVPKVKLGLVELQLGIIPGLGGTQRLPRLVGLQKAIDMLLASKTLTSEEAHKVGLVDAVVAYEDLIVAARKWALDICESRQPWHRSLLKVDRLGSIPEALDILRNVRVKVNQMYANVAYPFILLNVIEEGIVNGAVEGVKKEGKACQDLIKTPEAKALMHVFFAQRSSSKIPGITDQGLIPRPIRKAAVIGGALMGSGIATALALSNIPVLVKEIDKKQLDAAIQRIY</sequence>
<keyword evidence="1" id="KW-0413">Isomerase</keyword>
<protein>
    <recommendedName>
        <fullName evidence="4">3-hydroxyacyl-CoA dehydrogenase NAD binding domain-containing protein</fullName>
    </recommendedName>
</protein>
<reference evidence="5 6" key="1">
    <citation type="journal article" date="2021" name="Nat. Plants">
        <title>The Taxus genome provides insights into paclitaxel biosynthesis.</title>
        <authorList>
            <person name="Xiong X."/>
            <person name="Gou J."/>
            <person name="Liao Q."/>
            <person name="Li Y."/>
            <person name="Zhou Q."/>
            <person name="Bi G."/>
            <person name="Li C."/>
            <person name="Du R."/>
            <person name="Wang X."/>
            <person name="Sun T."/>
            <person name="Guo L."/>
            <person name="Liang H."/>
            <person name="Lu P."/>
            <person name="Wu Y."/>
            <person name="Zhang Z."/>
            <person name="Ro D.K."/>
            <person name="Shang Y."/>
            <person name="Huang S."/>
            <person name="Yan J."/>
        </authorList>
    </citation>
    <scope>NUCLEOTIDE SEQUENCE [LARGE SCALE GENOMIC DNA]</scope>
    <source>
        <strain evidence="5">Ta-2019</strain>
    </source>
</reference>
<dbReference type="Gene3D" id="3.90.226.10">
    <property type="entry name" value="2-enoyl-CoA Hydratase, Chain A, domain 1"/>
    <property type="match status" value="1"/>
</dbReference>
<evidence type="ECO:0000256" key="3">
    <source>
        <dbReference type="ARBA" id="ARBA00023268"/>
    </source>
</evidence>
<feature type="domain" description="3-hydroxyacyl-CoA dehydrogenase NAD binding" evidence="4">
    <location>
        <begin position="311"/>
        <end position="352"/>
    </location>
</feature>
<name>A0AA38GSA3_TAXCH</name>
<dbReference type="OMA" id="FAYSASC"/>
<comment type="caution">
    <text evidence="5">The sequence shown here is derived from an EMBL/GenBank/DDBJ whole genome shotgun (WGS) entry which is preliminary data.</text>
</comment>
<dbReference type="InterPro" id="IPR036291">
    <property type="entry name" value="NAD(P)-bd_dom_sf"/>
</dbReference>
<evidence type="ECO:0000313" key="5">
    <source>
        <dbReference type="EMBL" id="KAH9327689.1"/>
    </source>
</evidence>
<keyword evidence="3" id="KW-0511">Multifunctional enzyme</keyword>
<dbReference type="GO" id="GO:0003857">
    <property type="term" value="F:(3S)-3-hydroxyacyl-CoA dehydrogenase (NAD+) activity"/>
    <property type="evidence" value="ECO:0007669"/>
    <property type="project" value="TreeGrafter"/>
</dbReference>
<keyword evidence="6" id="KW-1185">Reference proteome</keyword>
<keyword evidence="2" id="KW-0456">Lyase</keyword>
<dbReference type="GO" id="GO:0070403">
    <property type="term" value="F:NAD+ binding"/>
    <property type="evidence" value="ECO:0007669"/>
    <property type="project" value="InterPro"/>
</dbReference>
<evidence type="ECO:0000256" key="2">
    <source>
        <dbReference type="ARBA" id="ARBA00023239"/>
    </source>
</evidence>
<dbReference type="Pfam" id="PF00378">
    <property type="entry name" value="ECH_1"/>
    <property type="match status" value="1"/>
</dbReference>
<evidence type="ECO:0000313" key="6">
    <source>
        <dbReference type="Proteomes" id="UP000824469"/>
    </source>
</evidence>
<evidence type="ECO:0000256" key="1">
    <source>
        <dbReference type="ARBA" id="ARBA00023235"/>
    </source>
</evidence>
<dbReference type="AlphaFoldDB" id="A0AA38GSA3"/>
<dbReference type="InterPro" id="IPR029045">
    <property type="entry name" value="ClpP/crotonase-like_dom_sf"/>
</dbReference>
<evidence type="ECO:0000259" key="4">
    <source>
        <dbReference type="Pfam" id="PF02737"/>
    </source>
</evidence>
<feature type="non-terminal residue" evidence="5">
    <location>
        <position position="353"/>
    </location>
</feature>
<dbReference type="Pfam" id="PF02737">
    <property type="entry name" value="3HCDH_N"/>
    <property type="match status" value="1"/>
</dbReference>
<dbReference type="SUPFAM" id="SSF51735">
    <property type="entry name" value="NAD(P)-binding Rossmann-fold domains"/>
    <property type="match status" value="1"/>
</dbReference>
<dbReference type="EMBL" id="JAHRHJ020000002">
    <property type="protein sequence ID" value="KAH9327689.1"/>
    <property type="molecule type" value="Genomic_DNA"/>
</dbReference>
<gene>
    <name evidence="5" type="ORF">KI387_007867</name>
</gene>
<dbReference type="GO" id="GO:0005777">
    <property type="term" value="C:peroxisome"/>
    <property type="evidence" value="ECO:0007669"/>
    <property type="project" value="TreeGrafter"/>
</dbReference>
<dbReference type="GO" id="GO:0006635">
    <property type="term" value="P:fatty acid beta-oxidation"/>
    <property type="evidence" value="ECO:0007669"/>
    <property type="project" value="TreeGrafter"/>
</dbReference>
<accession>A0AA38GSA3</accession>
<dbReference type="PANTHER" id="PTHR23309:SF49">
    <property type="entry name" value="PEROXISOMAL BIFUNCTIONAL ENZYME"/>
    <property type="match status" value="1"/>
</dbReference>
<organism evidence="5 6">
    <name type="scientific">Taxus chinensis</name>
    <name type="common">Chinese yew</name>
    <name type="synonym">Taxus wallichiana var. chinensis</name>
    <dbReference type="NCBI Taxonomy" id="29808"/>
    <lineage>
        <taxon>Eukaryota</taxon>
        <taxon>Viridiplantae</taxon>
        <taxon>Streptophyta</taxon>
        <taxon>Embryophyta</taxon>
        <taxon>Tracheophyta</taxon>
        <taxon>Spermatophyta</taxon>
        <taxon>Pinopsida</taxon>
        <taxon>Pinidae</taxon>
        <taxon>Conifers II</taxon>
        <taxon>Cupressales</taxon>
        <taxon>Taxaceae</taxon>
        <taxon>Taxus</taxon>
    </lineage>
</organism>
<dbReference type="GO" id="GO:0016829">
    <property type="term" value="F:lyase activity"/>
    <property type="evidence" value="ECO:0007669"/>
    <property type="project" value="UniProtKB-KW"/>
</dbReference>
<dbReference type="PANTHER" id="PTHR23309">
    <property type="entry name" value="3-HYDROXYACYL-COA DEHYROGENASE"/>
    <property type="match status" value="1"/>
</dbReference>
<dbReference type="InterPro" id="IPR006176">
    <property type="entry name" value="3-OHacyl-CoA_DH_NAD-bd"/>
</dbReference>
<dbReference type="InterPro" id="IPR001753">
    <property type="entry name" value="Enoyl-CoA_hydra/iso"/>
</dbReference>
<dbReference type="Gene3D" id="3.40.50.720">
    <property type="entry name" value="NAD(P)-binding Rossmann-like Domain"/>
    <property type="match status" value="1"/>
</dbReference>
<dbReference type="GO" id="GO:0016853">
    <property type="term" value="F:isomerase activity"/>
    <property type="evidence" value="ECO:0007669"/>
    <property type="project" value="UniProtKB-KW"/>
</dbReference>
<dbReference type="SUPFAM" id="SSF52096">
    <property type="entry name" value="ClpP/crotonase"/>
    <property type="match status" value="1"/>
</dbReference>
<dbReference type="CDD" id="cd06558">
    <property type="entry name" value="crotonase-like"/>
    <property type="match status" value="1"/>
</dbReference>
<proteinExistence type="predicted"/>
<dbReference type="Proteomes" id="UP000824469">
    <property type="component" value="Unassembled WGS sequence"/>
</dbReference>